<feature type="transmembrane region" description="Helical" evidence="8">
    <location>
        <begin position="371"/>
        <end position="388"/>
    </location>
</feature>
<evidence type="ECO:0000256" key="3">
    <source>
        <dbReference type="ARBA" id="ARBA00022475"/>
    </source>
</evidence>
<evidence type="ECO:0000313" key="10">
    <source>
        <dbReference type="EMBL" id="BEP28347.1"/>
    </source>
</evidence>
<dbReference type="GO" id="GO:0008137">
    <property type="term" value="F:NADH dehydrogenase (ubiquinone) activity"/>
    <property type="evidence" value="ECO:0007669"/>
    <property type="project" value="InterPro"/>
</dbReference>
<evidence type="ECO:0000256" key="2">
    <source>
        <dbReference type="ARBA" id="ARBA00005346"/>
    </source>
</evidence>
<dbReference type="InterPro" id="IPR003918">
    <property type="entry name" value="NADH_UbQ_OxRdtase"/>
</dbReference>
<feature type="transmembrane region" description="Helical" evidence="8">
    <location>
        <begin position="277"/>
        <end position="294"/>
    </location>
</feature>
<feature type="transmembrane region" description="Helical" evidence="8">
    <location>
        <begin position="6"/>
        <end position="22"/>
    </location>
</feature>
<evidence type="ECO:0000256" key="7">
    <source>
        <dbReference type="RuleBase" id="RU000320"/>
    </source>
</evidence>
<dbReference type="PANTHER" id="PTHR42703">
    <property type="entry name" value="NADH DEHYDROGENASE"/>
    <property type="match status" value="1"/>
</dbReference>
<keyword evidence="5 8" id="KW-1133">Transmembrane helix</keyword>
<comment type="similarity">
    <text evidence="2">Belongs to the CPA3 antiporters (TC 2.A.63) subunit D family.</text>
</comment>
<dbReference type="InterPro" id="IPR001750">
    <property type="entry name" value="ND/Mrp_TM"/>
</dbReference>
<feature type="transmembrane region" description="Helical" evidence="8">
    <location>
        <begin position="108"/>
        <end position="126"/>
    </location>
</feature>
<dbReference type="Proteomes" id="UP001321786">
    <property type="component" value="Chromosome"/>
</dbReference>
<name>A0AAU9E978_9FIRM</name>
<evidence type="ECO:0000313" key="11">
    <source>
        <dbReference type="Proteomes" id="UP001321786"/>
    </source>
</evidence>
<dbReference type="KEGG" id="hprf:HLPR_06780"/>
<dbReference type="Pfam" id="PF00361">
    <property type="entry name" value="Proton_antipo_M"/>
    <property type="match status" value="1"/>
</dbReference>
<keyword evidence="11" id="KW-1185">Reference proteome</keyword>
<gene>
    <name evidence="10" type="ORF">HLPR_06780</name>
</gene>
<dbReference type="GO" id="GO:0005886">
    <property type="term" value="C:plasma membrane"/>
    <property type="evidence" value="ECO:0007669"/>
    <property type="project" value="UniProtKB-SubCell"/>
</dbReference>
<feature type="transmembrane region" description="Helical" evidence="8">
    <location>
        <begin position="466"/>
        <end position="492"/>
    </location>
</feature>
<keyword evidence="3" id="KW-1003">Cell membrane</keyword>
<evidence type="ECO:0000256" key="5">
    <source>
        <dbReference type="ARBA" id="ARBA00022989"/>
    </source>
</evidence>
<evidence type="ECO:0000256" key="6">
    <source>
        <dbReference type="ARBA" id="ARBA00023136"/>
    </source>
</evidence>
<dbReference type="EMBL" id="AP028654">
    <property type="protein sequence ID" value="BEP28347.1"/>
    <property type="molecule type" value="Genomic_DNA"/>
</dbReference>
<feature type="transmembrane region" description="Helical" evidence="8">
    <location>
        <begin position="203"/>
        <end position="229"/>
    </location>
</feature>
<dbReference type="PRINTS" id="PR01437">
    <property type="entry name" value="NUOXDRDTASE4"/>
</dbReference>
<feature type="transmembrane region" description="Helical" evidence="8">
    <location>
        <begin position="161"/>
        <end position="183"/>
    </location>
</feature>
<feature type="transmembrane region" description="Helical" evidence="8">
    <location>
        <begin position="241"/>
        <end position="265"/>
    </location>
</feature>
<feature type="domain" description="NADH:quinone oxidoreductase/Mrp antiporter transmembrane" evidence="9">
    <location>
        <begin position="125"/>
        <end position="421"/>
    </location>
</feature>
<comment type="subcellular location">
    <subcellularLocation>
        <location evidence="1">Cell membrane</location>
        <topology evidence="1">Multi-pass membrane protein</topology>
    </subcellularLocation>
    <subcellularLocation>
        <location evidence="7">Membrane</location>
        <topology evidence="7">Multi-pass membrane protein</topology>
    </subcellularLocation>
</comment>
<reference evidence="10 11" key="1">
    <citation type="submission" date="2023-08" db="EMBL/GenBank/DDBJ databases">
        <title>Helicovermis profunda gen. nov., sp. nov., a novel mesophilic, fermentative bacterium within the Bacillota from a deep-sea hydrothermal vent chimney.</title>
        <authorList>
            <person name="Miyazaki U."/>
            <person name="Mizutani D."/>
            <person name="Hashimoto Y."/>
            <person name="Tame A."/>
            <person name="Sawayama S."/>
            <person name="Miyazaki J."/>
            <person name="Takai K."/>
            <person name="Nakagawa S."/>
        </authorList>
    </citation>
    <scope>NUCLEOTIDE SEQUENCE [LARGE SCALE GENOMIC DNA]</scope>
    <source>
        <strain evidence="10 11">S502</strain>
    </source>
</reference>
<sequence>MEKLILLLPLLVPIIGTLCLSTNKIIKDKYMKKFVGIIVFVNLGLVLNSAYNVNTTTSHLIKVNEFLDIYFKVDKLGVLFSLMASILWILTSFYSFEYMSHESKKRMFYAFFVLTLGVTVGISFAGNLFTLYIYYEILTLSTFPLVIHAGTKEALYSGKKYIIYSFSGATLIIFGMMILYSVTGNMNFTHGGIFSNAALSDKNLILISYISMFLGFGVKSALVPFHSWLPAAMVAPTPVSALLHAVAVVKSGIFSLIRITYFVFGATVIKEIGAVKYLIPFAIITILMGSLLALHQDHLKKRLAYSTISQLGYIILGILMLNKNGLSGALLHLINHAFIKITLFFIVGAITHQTGKKYIHQINGLGKNMKITFVCFTIASISLIGIPPTNGFVSKWFLSMGALNNGSIFQVIILLFSAFLTASYLLPIPVAAFFRKSEDQLILEEHLNEDFAHLELERDSKDPNKFMLVPIVILTAIIIFLGLFPNVIISFINDILLEVF</sequence>
<keyword evidence="6 8" id="KW-0472">Membrane</keyword>
<accession>A0AAU9E978</accession>
<protein>
    <submittedName>
        <fullName evidence="10">Monovalent cation/H+ antiporter subunit D family protein</fullName>
    </submittedName>
</protein>
<feature type="transmembrane region" description="Helical" evidence="8">
    <location>
        <begin position="76"/>
        <end position="96"/>
    </location>
</feature>
<dbReference type="RefSeq" id="WP_338536672.1">
    <property type="nucleotide sequence ID" value="NZ_AP028654.1"/>
</dbReference>
<feature type="transmembrane region" description="Helical" evidence="8">
    <location>
        <begin position="333"/>
        <end position="350"/>
    </location>
</feature>
<evidence type="ECO:0000256" key="1">
    <source>
        <dbReference type="ARBA" id="ARBA00004651"/>
    </source>
</evidence>
<dbReference type="GO" id="GO:0042773">
    <property type="term" value="P:ATP synthesis coupled electron transport"/>
    <property type="evidence" value="ECO:0007669"/>
    <property type="project" value="InterPro"/>
</dbReference>
<evidence type="ECO:0000256" key="8">
    <source>
        <dbReference type="SAM" id="Phobius"/>
    </source>
</evidence>
<feature type="transmembrane region" description="Helical" evidence="8">
    <location>
        <begin position="34"/>
        <end position="51"/>
    </location>
</feature>
<organism evidence="10 11">
    <name type="scientific">Helicovermis profundi</name>
    <dbReference type="NCBI Taxonomy" id="3065157"/>
    <lineage>
        <taxon>Bacteria</taxon>
        <taxon>Bacillati</taxon>
        <taxon>Bacillota</taxon>
        <taxon>Clostridia</taxon>
        <taxon>Helicovermis</taxon>
    </lineage>
</organism>
<evidence type="ECO:0000256" key="4">
    <source>
        <dbReference type="ARBA" id="ARBA00022692"/>
    </source>
</evidence>
<proteinExistence type="inferred from homology"/>
<dbReference type="AlphaFoldDB" id="A0AAU9E978"/>
<evidence type="ECO:0000259" key="9">
    <source>
        <dbReference type="Pfam" id="PF00361"/>
    </source>
</evidence>
<dbReference type="PANTHER" id="PTHR42703:SF1">
    <property type="entry name" value="NA(+)_H(+) ANTIPORTER SUBUNIT D1"/>
    <property type="match status" value="1"/>
</dbReference>
<keyword evidence="4 7" id="KW-0812">Transmembrane</keyword>
<feature type="transmembrane region" description="Helical" evidence="8">
    <location>
        <begin position="408"/>
        <end position="434"/>
    </location>
</feature>
<dbReference type="InterPro" id="IPR050586">
    <property type="entry name" value="CPA3_Na-H_Antiporter_D"/>
</dbReference>